<dbReference type="Proteomes" id="UP000623129">
    <property type="component" value="Unassembled WGS sequence"/>
</dbReference>
<evidence type="ECO:0000256" key="1">
    <source>
        <dbReference type="SAM" id="MobiDB-lite"/>
    </source>
</evidence>
<dbReference type="Pfam" id="PF03078">
    <property type="entry name" value="ATHILA"/>
    <property type="match status" value="1"/>
</dbReference>
<dbReference type="AlphaFoldDB" id="A0A833QZI4"/>
<comment type="caution">
    <text evidence="3">The sequence shown here is derived from an EMBL/GenBank/DDBJ whole genome shotgun (WGS) entry which is preliminary data.</text>
</comment>
<evidence type="ECO:0000313" key="3">
    <source>
        <dbReference type="EMBL" id="KAF3329717.1"/>
    </source>
</evidence>
<feature type="region of interest" description="Disordered" evidence="1">
    <location>
        <begin position="1"/>
        <end position="25"/>
    </location>
</feature>
<keyword evidence="4" id="KW-1185">Reference proteome</keyword>
<gene>
    <name evidence="3" type="ORF">FCM35_KLT05048</name>
</gene>
<dbReference type="EMBL" id="SWLB01000014">
    <property type="protein sequence ID" value="KAF3329717.1"/>
    <property type="molecule type" value="Genomic_DNA"/>
</dbReference>
<proteinExistence type="predicted"/>
<accession>A0A833QZI4</accession>
<dbReference type="InterPro" id="IPR004312">
    <property type="entry name" value="ATHILA_Orf1_C"/>
</dbReference>
<protein>
    <recommendedName>
        <fullName evidence="2">Arabidopsis retrotransposon Orf1 C-terminal domain-containing protein</fullName>
    </recommendedName>
</protein>
<organism evidence="3 4">
    <name type="scientific">Carex littledalei</name>
    <dbReference type="NCBI Taxonomy" id="544730"/>
    <lineage>
        <taxon>Eukaryota</taxon>
        <taxon>Viridiplantae</taxon>
        <taxon>Streptophyta</taxon>
        <taxon>Embryophyta</taxon>
        <taxon>Tracheophyta</taxon>
        <taxon>Spermatophyta</taxon>
        <taxon>Magnoliopsida</taxon>
        <taxon>Liliopsida</taxon>
        <taxon>Poales</taxon>
        <taxon>Cyperaceae</taxon>
        <taxon>Cyperoideae</taxon>
        <taxon>Cariceae</taxon>
        <taxon>Carex</taxon>
        <taxon>Carex subgen. Euthyceras</taxon>
    </lineage>
</organism>
<sequence>MDISSLTSDLEEEGGDSSGSKEPRPEYISIIEAQGLGKFRVICPTTMERLGILNQFHELTDAIGIRAFLYALRDCKTYREPTITFLSTFHYEGRVIRFRISDDYHEMSLDEQVVGW</sequence>
<evidence type="ECO:0000313" key="4">
    <source>
        <dbReference type="Proteomes" id="UP000623129"/>
    </source>
</evidence>
<reference evidence="3" key="1">
    <citation type="submission" date="2020-01" db="EMBL/GenBank/DDBJ databases">
        <title>Genome sequence of Kobresia littledalei, the first chromosome-level genome in the family Cyperaceae.</title>
        <authorList>
            <person name="Qu G."/>
        </authorList>
    </citation>
    <scope>NUCLEOTIDE SEQUENCE</scope>
    <source>
        <strain evidence="3">C.B.Clarke</strain>
        <tissue evidence="3">Leaf</tissue>
    </source>
</reference>
<feature type="domain" description="Arabidopsis retrotransposon Orf1 C-terminal" evidence="2">
    <location>
        <begin position="22"/>
        <end position="92"/>
    </location>
</feature>
<evidence type="ECO:0000259" key="2">
    <source>
        <dbReference type="Pfam" id="PF03078"/>
    </source>
</evidence>
<name>A0A833QZI4_9POAL</name>